<keyword evidence="1" id="KW-0732">Signal</keyword>
<comment type="caution">
    <text evidence="2">The sequence shown here is derived from an EMBL/GenBank/DDBJ whole genome shotgun (WGS) entry which is preliminary data.</text>
</comment>
<gene>
    <name evidence="2" type="ORF">TUM4438_03000</name>
</gene>
<feature type="signal peptide" evidence="1">
    <location>
        <begin position="1"/>
        <end position="23"/>
    </location>
</feature>
<sequence length="230" mass="26101">MKWKTSIKALSIASFVIAPITHAQQPTDILGLQLQMTPDEVIKLLDIQAGSKVTVGNINNPTPTDFTAAAVEVANEYQQKYSYIPAEQRKQLIEQVQQLRLGNEIKQISCSDKACDTAFLKANNIIWFIARFTDDGKLGNLSVRQNVSRLNAQTQKGLEDKYHPDEIWGDISQHRSASLNRLSKNAENLTIKLKNYPNEKLIEYKLYDYSLFDDVTTKEQALISEFDKHL</sequence>
<dbReference type="RefSeq" id="WP_220778667.1">
    <property type="nucleotide sequence ID" value="NZ_BPEY01000003.1"/>
</dbReference>
<protein>
    <submittedName>
        <fullName evidence="2">Uncharacterized protein</fullName>
    </submittedName>
</protein>
<reference evidence="2" key="1">
    <citation type="submission" date="2021-05" db="EMBL/GenBank/DDBJ databases">
        <title>Molecular characterization for Shewanella algae harboring chromosomal blaOXA-55-like strains isolated from clinical and environment sample.</title>
        <authorList>
            <person name="Ohama Y."/>
            <person name="Aoki K."/>
            <person name="Harada S."/>
            <person name="Moriya K."/>
            <person name="Ishii Y."/>
            <person name="Tateda K."/>
        </authorList>
    </citation>
    <scope>NUCLEOTIDE SEQUENCE</scope>
    <source>
        <strain evidence="2">JCM 11563</strain>
    </source>
</reference>
<organism evidence="2 3">
    <name type="scientific">Shewanella sairae</name>
    <dbReference type="NCBI Taxonomy" id="190310"/>
    <lineage>
        <taxon>Bacteria</taxon>
        <taxon>Pseudomonadati</taxon>
        <taxon>Pseudomonadota</taxon>
        <taxon>Gammaproteobacteria</taxon>
        <taxon>Alteromonadales</taxon>
        <taxon>Shewanellaceae</taxon>
        <taxon>Shewanella</taxon>
    </lineage>
</organism>
<dbReference type="Proteomes" id="UP000887104">
    <property type="component" value="Unassembled WGS sequence"/>
</dbReference>
<evidence type="ECO:0000256" key="1">
    <source>
        <dbReference type="SAM" id="SignalP"/>
    </source>
</evidence>
<name>A0ABQ4P070_9GAMM</name>
<evidence type="ECO:0000313" key="2">
    <source>
        <dbReference type="EMBL" id="GIU40833.1"/>
    </source>
</evidence>
<dbReference type="EMBL" id="BPEY01000003">
    <property type="protein sequence ID" value="GIU40833.1"/>
    <property type="molecule type" value="Genomic_DNA"/>
</dbReference>
<accession>A0ABQ4P070</accession>
<feature type="chain" id="PRO_5047479409" evidence="1">
    <location>
        <begin position="24"/>
        <end position="230"/>
    </location>
</feature>
<proteinExistence type="predicted"/>
<evidence type="ECO:0000313" key="3">
    <source>
        <dbReference type="Proteomes" id="UP000887104"/>
    </source>
</evidence>
<keyword evidence="3" id="KW-1185">Reference proteome</keyword>